<gene>
    <name evidence="1" type="ORF">BBD42_15635</name>
</gene>
<dbReference type="RefSeq" id="WP_099518919.1">
    <property type="nucleotide sequence ID" value="NZ_CP016808.1"/>
</dbReference>
<evidence type="ECO:0000313" key="1">
    <source>
        <dbReference type="EMBL" id="ANY67738.1"/>
    </source>
</evidence>
<protein>
    <recommendedName>
        <fullName evidence="2">Phage portal protein</fullName>
    </recommendedName>
</protein>
<dbReference type="AlphaFoldDB" id="A0A1B2DJ51"/>
<dbReference type="Pfam" id="PF08890">
    <property type="entry name" value="Phage_TAC_5"/>
    <property type="match status" value="1"/>
</dbReference>
<dbReference type="InterPro" id="IPR038559">
    <property type="entry name" value="XkdN-like_sf"/>
</dbReference>
<accession>A0A1B2DJ51</accession>
<sequence length="127" mass="13741">MKTKSNALQALLGANKYVTRDVPMARLGVNFTVKAVDRDVIERARQESTFGNGKGGKELNADMFAANLIVKTCAEPDFSDAALIEHYGAEDAADCVSKALLDGEIKRLFQNALEVNGYGDAEVDFPN</sequence>
<dbReference type="InterPro" id="IPR014986">
    <property type="entry name" value="XkdN-like"/>
</dbReference>
<proteinExistence type="predicted"/>
<dbReference type="EMBL" id="CP016808">
    <property type="protein sequence ID" value="ANY67738.1"/>
    <property type="molecule type" value="Genomic_DNA"/>
</dbReference>
<reference evidence="1" key="1">
    <citation type="submission" date="2016-08" db="EMBL/GenBank/DDBJ databases">
        <title>Complete Genome Seqeunce of Paenibacillus sp. BIHB 4019 from tea rhizoplane.</title>
        <authorList>
            <person name="Thakur R."/>
            <person name="Swarnkar M.K."/>
            <person name="Gulati A."/>
        </authorList>
    </citation>
    <scope>NUCLEOTIDE SEQUENCE [LARGE SCALE GENOMIC DNA]</scope>
    <source>
        <strain evidence="1">BIHB4019</strain>
    </source>
</reference>
<dbReference type="Gene3D" id="3.30.2220.30">
    <property type="match status" value="1"/>
</dbReference>
<name>A0A1B2DJ51_9BACL</name>
<organism evidence="1">
    <name type="scientific">Paenibacillus sp. BIHB 4019</name>
    <dbReference type="NCBI Taxonomy" id="1870819"/>
    <lineage>
        <taxon>Bacteria</taxon>
        <taxon>Bacillati</taxon>
        <taxon>Bacillota</taxon>
        <taxon>Bacilli</taxon>
        <taxon>Bacillales</taxon>
        <taxon>Paenibacillaceae</taxon>
        <taxon>Paenibacillus</taxon>
    </lineage>
</organism>
<evidence type="ECO:0008006" key="2">
    <source>
        <dbReference type="Google" id="ProtNLM"/>
    </source>
</evidence>